<proteinExistence type="inferred from homology"/>
<evidence type="ECO:0000256" key="11">
    <source>
        <dbReference type="ARBA" id="ARBA00023136"/>
    </source>
</evidence>
<evidence type="ECO:0000256" key="4">
    <source>
        <dbReference type="ARBA" id="ARBA00022448"/>
    </source>
</evidence>
<feature type="transmembrane region" description="Helical" evidence="13">
    <location>
        <begin position="353"/>
        <end position="374"/>
    </location>
</feature>
<dbReference type="GO" id="GO:0006824">
    <property type="term" value="P:cobalt ion transport"/>
    <property type="evidence" value="ECO:0007669"/>
    <property type="project" value="UniProtKB-KW"/>
</dbReference>
<dbReference type="InterPro" id="IPR051224">
    <property type="entry name" value="NiCoT_RcnA"/>
</dbReference>
<evidence type="ECO:0000256" key="14">
    <source>
        <dbReference type="SAM" id="SignalP"/>
    </source>
</evidence>
<comment type="subcellular location">
    <subcellularLocation>
        <location evidence="2 13">Cell membrane</location>
        <topology evidence="2 13">Multi-pass membrane protein</topology>
    </subcellularLocation>
</comment>
<dbReference type="STRING" id="1519643.SAMN06295933_0008"/>
<evidence type="ECO:0000256" key="1">
    <source>
        <dbReference type="ARBA" id="ARBA00002510"/>
    </source>
</evidence>
<evidence type="ECO:0000256" key="6">
    <source>
        <dbReference type="ARBA" id="ARBA00022596"/>
    </source>
</evidence>
<keyword evidence="11 13" id="KW-0472">Membrane</keyword>
<evidence type="ECO:0000256" key="13">
    <source>
        <dbReference type="RuleBase" id="RU362101"/>
    </source>
</evidence>
<keyword evidence="14" id="KW-0732">Signal</keyword>
<feature type="transmembrane region" description="Helical" evidence="13">
    <location>
        <begin position="224"/>
        <end position="247"/>
    </location>
</feature>
<evidence type="ECO:0000256" key="7">
    <source>
        <dbReference type="ARBA" id="ARBA00022692"/>
    </source>
</evidence>
<dbReference type="Pfam" id="PF03824">
    <property type="entry name" value="NicO"/>
    <property type="match status" value="2"/>
</dbReference>
<feature type="transmembrane region" description="Helical" evidence="13">
    <location>
        <begin position="427"/>
        <end position="451"/>
    </location>
</feature>
<dbReference type="GO" id="GO:0005886">
    <property type="term" value="C:plasma membrane"/>
    <property type="evidence" value="ECO:0007669"/>
    <property type="project" value="UniProtKB-SubCell"/>
</dbReference>
<dbReference type="GO" id="GO:0010045">
    <property type="term" value="P:response to nickel cation"/>
    <property type="evidence" value="ECO:0007669"/>
    <property type="project" value="TreeGrafter"/>
</dbReference>
<dbReference type="GO" id="GO:0015099">
    <property type="term" value="F:nickel cation transmembrane transporter activity"/>
    <property type="evidence" value="ECO:0007669"/>
    <property type="project" value="UniProtKB-UniRule"/>
</dbReference>
<evidence type="ECO:0000256" key="10">
    <source>
        <dbReference type="ARBA" id="ARBA00023112"/>
    </source>
</evidence>
<evidence type="ECO:0000256" key="3">
    <source>
        <dbReference type="ARBA" id="ARBA00022426"/>
    </source>
</evidence>
<evidence type="ECO:0000256" key="12">
    <source>
        <dbReference type="ARBA" id="ARBA00023285"/>
    </source>
</evidence>
<accession>A0A1X7C0B8</accession>
<feature type="signal peptide" evidence="14">
    <location>
        <begin position="1"/>
        <end position="22"/>
    </location>
</feature>
<evidence type="ECO:0000313" key="15">
    <source>
        <dbReference type="EMBL" id="SME87716.1"/>
    </source>
</evidence>
<dbReference type="Proteomes" id="UP000192906">
    <property type="component" value="Unassembled WGS sequence"/>
</dbReference>
<keyword evidence="5" id="KW-1003">Cell membrane</keyword>
<feature type="transmembrane region" description="Helical" evidence="13">
    <location>
        <begin position="302"/>
        <end position="322"/>
    </location>
</feature>
<comment type="function">
    <text evidence="1">Efflux system for nickel and cobalt.</text>
</comment>
<reference evidence="16" key="1">
    <citation type="submission" date="2017-04" db="EMBL/GenBank/DDBJ databases">
        <authorList>
            <person name="Varghese N."/>
            <person name="Submissions S."/>
        </authorList>
    </citation>
    <scope>NUCLEOTIDE SEQUENCE [LARGE SCALE GENOMIC DNA]</scope>
    <source>
        <strain evidence="16">K3S</strain>
    </source>
</reference>
<evidence type="ECO:0000256" key="9">
    <source>
        <dbReference type="ARBA" id="ARBA00023065"/>
    </source>
</evidence>
<keyword evidence="16" id="KW-1185">Reference proteome</keyword>
<dbReference type="GO" id="GO:0032025">
    <property type="term" value="P:response to cobalt ion"/>
    <property type="evidence" value="ECO:0007669"/>
    <property type="project" value="TreeGrafter"/>
</dbReference>
<keyword evidence="9" id="KW-0406">Ion transport</keyword>
<dbReference type="EMBL" id="FWZU01000001">
    <property type="protein sequence ID" value="SME87716.1"/>
    <property type="molecule type" value="Genomic_DNA"/>
</dbReference>
<keyword evidence="6" id="KW-0533">Nickel</keyword>
<comment type="similarity">
    <text evidence="13">Belongs to the NiCoT transporter (TC 2.A.52) family.</text>
</comment>
<evidence type="ECO:0000313" key="16">
    <source>
        <dbReference type="Proteomes" id="UP000192906"/>
    </source>
</evidence>
<keyword evidence="10" id="KW-0921">Nickel transport</keyword>
<dbReference type="AlphaFoldDB" id="A0A1X7C0B8"/>
<feature type="transmembrane region" description="Helical" evidence="13">
    <location>
        <begin position="380"/>
        <end position="406"/>
    </location>
</feature>
<dbReference type="PANTHER" id="PTHR40659:SF1">
    <property type="entry name" value="NICKEL_COBALT EFFLUX SYSTEM RCNA"/>
    <property type="match status" value="1"/>
</dbReference>
<organism evidence="15 16">
    <name type="scientific">Desulfovibrio gilichinskyi</name>
    <dbReference type="NCBI Taxonomy" id="1519643"/>
    <lineage>
        <taxon>Bacteria</taxon>
        <taxon>Pseudomonadati</taxon>
        <taxon>Thermodesulfobacteriota</taxon>
        <taxon>Desulfovibrionia</taxon>
        <taxon>Desulfovibrionales</taxon>
        <taxon>Desulfovibrionaceae</taxon>
        <taxon>Desulfovibrio</taxon>
    </lineage>
</organism>
<protein>
    <recommendedName>
        <fullName evidence="13">Nickel/cobalt efflux system</fullName>
    </recommendedName>
</protein>
<keyword evidence="8 13" id="KW-1133">Transmembrane helix</keyword>
<keyword evidence="4 13" id="KW-0813">Transport</keyword>
<dbReference type="PANTHER" id="PTHR40659">
    <property type="entry name" value="NICKEL/COBALT EFFLUX SYSTEM RCNA"/>
    <property type="match status" value="1"/>
</dbReference>
<feature type="chain" id="PRO_5012259464" description="Nickel/cobalt efflux system" evidence="14">
    <location>
        <begin position="23"/>
        <end position="455"/>
    </location>
</feature>
<dbReference type="InterPro" id="IPR011541">
    <property type="entry name" value="Ni/Co_transpt_high_affinity"/>
</dbReference>
<evidence type="ECO:0000256" key="8">
    <source>
        <dbReference type="ARBA" id="ARBA00022989"/>
    </source>
</evidence>
<name>A0A1X7C0B8_9BACT</name>
<feature type="transmembrane region" description="Helical" evidence="13">
    <location>
        <begin position="268"/>
        <end position="296"/>
    </location>
</feature>
<gene>
    <name evidence="15" type="ORF">SAMN06295933_0008</name>
</gene>
<keyword evidence="3" id="KW-0171">Cobalt transport</keyword>
<keyword evidence="7 13" id="KW-0812">Transmembrane</keyword>
<evidence type="ECO:0000256" key="5">
    <source>
        <dbReference type="ARBA" id="ARBA00022475"/>
    </source>
</evidence>
<dbReference type="GO" id="GO:0046583">
    <property type="term" value="F:monoatomic cation efflux transmembrane transporter activity"/>
    <property type="evidence" value="ECO:0007669"/>
    <property type="project" value="TreeGrafter"/>
</dbReference>
<evidence type="ECO:0000256" key="2">
    <source>
        <dbReference type="ARBA" id="ARBA00004651"/>
    </source>
</evidence>
<sequence>MRFIWLSLILLAVCFASFPVSAHPLGEVVQETTVQNEGARILIIYKTAIGPSITATLVPDANRDGKVTSVEEADLALAIHKILYPNIEVVLDGKPVVIDLYYDSVAPAVGGYNNGLRLNLIYSVSIAPDSVSHNLKITDHNFRAGELKWLKWFVQAEPGVSKVVTTGNSRTLDYAFTNLAAGANNSQSTLRGVGGIDSNNALAPEPKENSSQATLREYLSRENLGTGTVLFALGMAFILGMGHALSPGHGKAMVAAYLIGRSGKIKDACTLGIIVTITHVSSVIVLGVVALLLSRYFLPGALYPWLGAFSGVLVFLVGYIMLAKRALHGHHHNHTHDHDPSEESGAVSWWSMLSLGIAGGMVPCPTALVVLLAAVALGRIFFGFMLILAFSFGLAAVLILIGILTVRASKLTEKFSGSHRWIENLPVASGGLVMIAGIAITLNALSAGGILKFFP</sequence>
<dbReference type="OrthoDB" id="271709at2"/>
<dbReference type="RefSeq" id="WP_085096519.1">
    <property type="nucleotide sequence ID" value="NZ_FWZU01000001.1"/>
</dbReference>
<keyword evidence="12" id="KW-0170">Cobalt</keyword>